<keyword evidence="4" id="KW-0347">Helicase</keyword>
<dbReference type="InterPro" id="IPR056149">
    <property type="entry name" value="PRP5/DDX46/KHDC4_KH"/>
</dbReference>
<sequence>MADRIHAKLNYTKTEEKPEAEEQTETLKRYELELEINDFPQTCRWRVTSKEALEQICEYSEAGITVRGTYCLPNKDPPAAERKLYLAIESTNERSLAVAKAEVTRLIKEELVRLQNSYQYQPAQKNRYKVL</sequence>
<evidence type="ECO:0000313" key="3">
    <source>
        <dbReference type="Proteomes" id="UP000695022"/>
    </source>
</evidence>
<feature type="domain" description="ATP-dependent RNA helicase PRP5/DDX46/KHDC4 KH" evidence="2">
    <location>
        <begin position="32"/>
        <end position="112"/>
    </location>
</feature>
<organism evidence="3 4">
    <name type="scientific">Priapulus caudatus</name>
    <name type="common">Priapulid worm</name>
    <dbReference type="NCBI Taxonomy" id="37621"/>
    <lineage>
        <taxon>Eukaryota</taxon>
        <taxon>Metazoa</taxon>
        <taxon>Ecdysozoa</taxon>
        <taxon>Scalidophora</taxon>
        <taxon>Priapulida</taxon>
        <taxon>Priapulimorpha</taxon>
        <taxon>Priapulimorphida</taxon>
        <taxon>Priapulidae</taxon>
        <taxon>Priapulus</taxon>
    </lineage>
</organism>
<evidence type="ECO:0000256" key="1">
    <source>
        <dbReference type="SAM" id="MobiDB-lite"/>
    </source>
</evidence>
<dbReference type="Pfam" id="PF23469">
    <property type="entry name" value="KH_12"/>
    <property type="match status" value="1"/>
</dbReference>
<dbReference type="Proteomes" id="UP000695022">
    <property type="component" value="Unplaced"/>
</dbReference>
<accession>A0ABM1EDN3</accession>
<protein>
    <submittedName>
        <fullName evidence="4">Probable ATP-dependent RNA helicase DDX46</fullName>
    </submittedName>
</protein>
<evidence type="ECO:0000313" key="4">
    <source>
        <dbReference type="RefSeq" id="XP_014670304.1"/>
    </source>
</evidence>
<keyword evidence="4" id="KW-0547">Nucleotide-binding</keyword>
<dbReference type="GO" id="GO:0004386">
    <property type="term" value="F:helicase activity"/>
    <property type="evidence" value="ECO:0007669"/>
    <property type="project" value="UniProtKB-KW"/>
</dbReference>
<gene>
    <name evidence="4" type="primary">LOC106811258</name>
</gene>
<dbReference type="GeneID" id="106811258"/>
<name>A0ABM1EDN3_PRICU</name>
<keyword evidence="3" id="KW-1185">Reference proteome</keyword>
<proteinExistence type="predicted"/>
<reference evidence="4" key="1">
    <citation type="submission" date="2025-08" db="UniProtKB">
        <authorList>
            <consortium name="RefSeq"/>
        </authorList>
    </citation>
    <scope>IDENTIFICATION</scope>
</reference>
<evidence type="ECO:0000259" key="2">
    <source>
        <dbReference type="Pfam" id="PF23469"/>
    </source>
</evidence>
<dbReference type="InterPro" id="IPR031121">
    <property type="entry name" value="RIK/BLOM7"/>
</dbReference>
<keyword evidence="4" id="KW-0378">Hydrolase</keyword>
<dbReference type="CDD" id="cd22473">
    <property type="entry name" value="KH-I_DDX46"/>
    <property type="match status" value="1"/>
</dbReference>
<keyword evidence="4" id="KW-0067">ATP-binding</keyword>
<dbReference type="PANTHER" id="PTHR15744:SF0">
    <property type="entry name" value="KH HOMOLOGY DOMAIN-CONTAINING PROTEIN 4"/>
    <property type="match status" value="1"/>
</dbReference>
<dbReference type="RefSeq" id="XP_014670304.1">
    <property type="nucleotide sequence ID" value="XM_014814818.1"/>
</dbReference>
<feature type="region of interest" description="Disordered" evidence="1">
    <location>
        <begin position="1"/>
        <end position="25"/>
    </location>
</feature>
<dbReference type="PANTHER" id="PTHR15744">
    <property type="entry name" value="BLOM7"/>
    <property type="match status" value="1"/>
</dbReference>